<dbReference type="Pfam" id="PF00512">
    <property type="entry name" value="HisKA"/>
    <property type="match status" value="1"/>
</dbReference>
<evidence type="ECO:0000256" key="1">
    <source>
        <dbReference type="ARBA" id="ARBA00000085"/>
    </source>
</evidence>
<reference evidence="18 19" key="1">
    <citation type="journal article" date="2012" name="J. Bacteriol.">
        <title>Genome Sequence of the Lantibiotic Bacteriocin Producer Streptococcus salivarius Strain K12.</title>
        <authorList>
            <person name="Barretto C."/>
            <person name="Alvarez-Martin P."/>
            <person name="Foata F."/>
            <person name="Renault P."/>
            <person name="Berger B."/>
        </authorList>
    </citation>
    <scope>NUCLEOTIDE SEQUENCE [LARGE SCALE GENOMIC DNA]</scope>
    <source>
        <strain evidence="18 19">K12</strain>
    </source>
</reference>
<comment type="subcellular location">
    <subcellularLocation>
        <location evidence="2">Cell membrane</location>
        <topology evidence="2">Multi-pass membrane protein</topology>
    </subcellularLocation>
</comment>
<dbReference type="InterPro" id="IPR036890">
    <property type="entry name" value="HATPase_C_sf"/>
</dbReference>
<dbReference type="Pfam" id="PF02518">
    <property type="entry name" value="HATPase_c"/>
    <property type="match status" value="1"/>
</dbReference>
<dbReference type="EMBL" id="ALIF01000001">
    <property type="protein sequence ID" value="EJO17411.1"/>
    <property type="molecule type" value="Genomic_DNA"/>
</dbReference>
<gene>
    <name evidence="18" type="ORF">RSSL_01337</name>
</gene>
<protein>
    <recommendedName>
        <fullName evidence="3">histidine kinase</fullName>
        <ecNumber evidence="3">2.7.13.3</ecNumber>
    </recommendedName>
</protein>
<proteinExistence type="predicted"/>
<dbReference type="Gene3D" id="6.10.340.10">
    <property type="match status" value="1"/>
</dbReference>
<dbReference type="SMART" id="SM00388">
    <property type="entry name" value="HisKA"/>
    <property type="match status" value="1"/>
</dbReference>
<keyword evidence="19" id="KW-1185">Reference proteome</keyword>
<evidence type="ECO:0000256" key="7">
    <source>
        <dbReference type="ARBA" id="ARBA00022692"/>
    </source>
</evidence>
<keyword evidence="9" id="KW-0418">Kinase</keyword>
<evidence type="ECO:0000313" key="18">
    <source>
        <dbReference type="EMBL" id="EJO17411.1"/>
    </source>
</evidence>
<dbReference type="InterPro" id="IPR003660">
    <property type="entry name" value="HAMP_dom"/>
</dbReference>
<dbReference type="CDD" id="cd06225">
    <property type="entry name" value="HAMP"/>
    <property type="match status" value="1"/>
</dbReference>
<dbReference type="InterPro" id="IPR003594">
    <property type="entry name" value="HATPase_dom"/>
</dbReference>
<comment type="caution">
    <text evidence="18">The sequence shown here is derived from an EMBL/GenBank/DDBJ whole genome shotgun (WGS) entry which is preliminary data.</text>
</comment>
<keyword evidence="6 18" id="KW-0808">Transferase</keyword>
<keyword evidence="7 15" id="KW-0812">Transmembrane</keyword>
<feature type="transmembrane region" description="Helical" evidence="15">
    <location>
        <begin position="6"/>
        <end position="33"/>
    </location>
</feature>
<dbReference type="GO" id="GO:0005886">
    <property type="term" value="C:plasma membrane"/>
    <property type="evidence" value="ECO:0007669"/>
    <property type="project" value="UniProtKB-SubCell"/>
</dbReference>
<evidence type="ECO:0000256" key="8">
    <source>
        <dbReference type="ARBA" id="ARBA00022741"/>
    </source>
</evidence>
<evidence type="ECO:0000256" key="6">
    <source>
        <dbReference type="ARBA" id="ARBA00022679"/>
    </source>
</evidence>
<dbReference type="SUPFAM" id="SSF55874">
    <property type="entry name" value="ATPase domain of HSP90 chaperone/DNA topoisomerase II/histidine kinase"/>
    <property type="match status" value="1"/>
</dbReference>
<dbReference type="Gene3D" id="1.10.287.130">
    <property type="match status" value="1"/>
</dbReference>
<dbReference type="Gene3D" id="3.30.565.10">
    <property type="entry name" value="Histidine kinase-like ATPase, C-terminal domain"/>
    <property type="match status" value="1"/>
</dbReference>
<dbReference type="InterPro" id="IPR003661">
    <property type="entry name" value="HisK_dim/P_dom"/>
</dbReference>
<dbReference type="PANTHER" id="PTHR45528">
    <property type="entry name" value="SENSOR HISTIDINE KINASE CPXA"/>
    <property type="match status" value="1"/>
</dbReference>
<evidence type="ECO:0000256" key="4">
    <source>
        <dbReference type="ARBA" id="ARBA00022475"/>
    </source>
</evidence>
<dbReference type="CDD" id="cd00082">
    <property type="entry name" value="HisKA"/>
    <property type="match status" value="1"/>
</dbReference>
<keyword evidence="4" id="KW-1003">Cell membrane</keyword>
<keyword evidence="13 15" id="KW-0472">Membrane</keyword>
<feature type="transmembrane region" description="Helical" evidence="15">
    <location>
        <begin position="143"/>
        <end position="163"/>
    </location>
</feature>
<evidence type="ECO:0000256" key="5">
    <source>
        <dbReference type="ARBA" id="ARBA00022553"/>
    </source>
</evidence>
<dbReference type="Proteomes" id="UP000006983">
    <property type="component" value="Unassembled WGS sequence"/>
</dbReference>
<organism evidence="18 19">
    <name type="scientific">Streptococcus salivarius K12</name>
    <dbReference type="NCBI Taxonomy" id="1200793"/>
    <lineage>
        <taxon>Bacteria</taxon>
        <taxon>Bacillati</taxon>
        <taxon>Bacillota</taxon>
        <taxon>Bacilli</taxon>
        <taxon>Lactobacillales</taxon>
        <taxon>Streptococcaceae</taxon>
        <taxon>Streptococcus</taxon>
    </lineage>
</organism>
<keyword evidence="14" id="KW-0175">Coiled coil</keyword>
<feature type="coiled-coil region" evidence="14">
    <location>
        <begin position="201"/>
        <end position="267"/>
    </location>
</feature>
<keyword evidence="12" id="KW-0902">Two-component regulatory system</keyword>
<dbReference type="PROSITE" id="PS50109">
    <property type="entry name" value="HIS_KIN"/>
    <property type="match status" value="1"/>
</dbReference>
<dbReference type="Pfam" id="PF00672">
    <property type="entry name" value="HAMP"/>
    <property type="match status" value="1"/>
</dbReference>
<evidence type="ECO:0000256" key="15">
    <source>
        <dbReference type="SAM" id="Phobius"/>
    </source>
</evidence>
<dbReference type="SUPFAM" id="SSF47384">
    <property type="entry name" value="Homodimeric domain of signal transducing histidine kinase"/>
    <property type="match status" value="1"/>
</dbReference>
<evidence type="ECO:0000256" key="12">
    <source>
        <dbReference type="ARBA" id="ARBA00023012"/>
    </source>
</evidence>
<dbReference type="PANTHER" id="PTHR45528:SF1">
    <property type="entry name" value="SENSOR HISTIDINE KINASE CPXA"/>
    <property type="match status" value="1"/>
</dbReference>
<feature type="domain" description="Histidine kinase" evidence="16">
    <location>
        <begin position="238"/>
        <end position="434"/>
    </location>
</feature>
<dbReference type="InterPro" id="IPR050398">
    <property type="entry name" value="HssS/ArlS-like"/>
</dbReference>
<dbReference type="EC" id="2.7.13.3" evidence="3"/>
<dbReference type="SUPFAM" id="SSF158472">
    <property type="entry name" value="HAMP domain-like"/>
    <property type="match status" value="1"/>
</dbReference>
<feature type="domain" description="HAMP" evidence="17">
    <location>
        <begin position="164"/>
        <end position="216"/>
    </location>
</feature>
<accession>J7TIS1</accession>
<evidence type="ECO:0000259" key="16">
    <source>
        <dbReference type="PROSITE" id="PS50109"/>
    </source>
</evidence>
<sequence length="434" mass="49363">MTKRSIFAKIFLITFALFSSLVILLHASVYFIFPSSYIESQRQTILKKSQALAKSFQGQEEGTIESVIDLYSKTNDIKVSIKGKQKQNAIEVKDDLLVNPDSQNNSVVIEERKIQTKEGKDLTLQFLATVDSQKEARDISLGFLPYSLLASFVLSLIASYLYARLISAPILEIKQMTKRMKRLDRTASLPIHSQDEIGVLKQQINDLYHHLLEVIDNLEQQKQENLKLEQMKVEFLRGASHELKTPLASLKIILENMRDKIGRYKDRDRYLLVSLDIVDEMNQIVLEILSLSSVQELGGDKEWIQLDDVVNRILTQNQVLVENRSLSIDNYLPATSIFMNLPILKLVLSNIISNAVKHSDKGGVIRIGLENEGTDFVIENTSVSKENISTKAQSKKEGGLGLFVVKYLLEHEELSYRFEESSTGRRFVMVLPKK</sequence>
<evidence type="ECO:0000256" key="11">
    <source>
        <dbReference type="ARBA" id="ARBA00022989"/>
    </source>
</evidence>
<dbReference type="InterPro" id="IPR036097">
    <property type="entry name" value="HisK_dim/P_sf"/>
</dbReference>
<evidence type="ECO:0000259" key="17">
    <source>
        <dbReference type="PROSITE" id="PS50885"/>
    </source>
</evidence>
<keyword evidence="8" id="KW-0547">Nucleotide-binding</keyword>
<dbReference type="GO" id="GO:0000155">
    <property type="term" value="F:phosphorelay sensor kinase activity"/>
    <property type="evidence" value="ECO:0007669"/>
    <property type="project" value="InterPro"/>
</dbReference>
<name>J7TIS1_STRSL</name>
<dbReference type="PROSITE" id="PS50885">
    <property type="entry name" value="HAMP"/>
    <property type="match status" value="1"/>
</dbReference>
<evidence type="ECO:0000256" key="10">
    <source>
        <dbReference type="ARBA" id="ARBA00022840"/>
    </source>
</evidence>
<dbReference type="InterPro" id="IPR005467">
    <property type="entry name" value="His_kinase_dom"/>
</dbReference>
<dbReference type="SMART" id="SM00304">
    <property type="entry name" value="HAMP"/>
    <property type="match status" value="1"/>
</dbReference>
<evidence type="ECO:0000256" key="13">
    <source>
        <dbReference type="ARBA" id="ARBA00023136"/>
    </source>
</evidence>
<evidence type="ECO:0000256" key="14">
    <source>
        <dbReference type="SAM" id="Coils"/>
    </source>
</evidence>
<evidence type="ECO:0000256" key="9">
    <source>
        <dbReference type="ARBA" id="ARBA00022777"/>
    </source>
</evidence>
<evidence type="ECO:0000313" key="19">
    <source>
        <dbReference type="Proteomes" id="UP000006983"/>
    </source>
</evidence>
<keyword evidence="5" id="KW-0597">Phosphoprotein</keyword>
<evidence type="ECO:0000256" key="3">
    <source>
        <dbReference type="ARBA" id="ARBA00012438"/>
    </source>
</evidence>
<comment type="catalytic activity">
    <reaction evidence="1">
        <text>ATP + protein L-histidine = ADP + protein N-phospho-L-histidine.</text>
        <dbReference type="EC" id="2.7.13.3"/>
    </reaction>
</comment>
<keyword evidence="10" id="KW-0067">ATP-binding</keyword>
<dbReference type="PATRIC" id="fig|1200793.3.peg.1293"/>
<dbReference type="GO" id="GO:0005524">
    <property type="term" value="F:ATP binding"/>
    <property type="evidence" value="ECO:0007669"/>
    <property type="project" value="UniProtKB-KW"/>
</dbReference>
<dbReference type="RefSeq" id="WP_002891285.1">
    <property type="nucleotide sequence ID" value="NZ_ALIF01000001.1"/>
</dbReference>
<evidence type="ECO:0000256" key="2">
    <source>
        <dbReference type="ARBA" id="ARBA00004651"/>
    </source>
</evidence>
<keyword evidence="11 15" id="KW-1133">Transmembrane helix</keyword>
<dbReference type="AlphaFoldDB" id="J7TIS1"/>